<organism evidence="1 2">
    <name type="scientific">Nesterenkonia alkaliphila</name>
    <dbReference type="NCBI Taxonomy" id="1463631"/>
    <lineage>
        <taxon>Bacteria</taxon>
        <taxon>Bacillati</taxon>
        <taxon>Actinomycetota</taxon>
        <taxon>Actinomycetes</taxon>
        <taxon>Micrococcales</taxon>
        <taxon>Micrococcaceae</taxon>
        <taxon>Nesterenkonia</taxon>
    </lineage>
</organism>
<dbReference type="EMBL" id="WRPM01000073">
    <property type="protein sequence ID" value="MVT26843.1"/>
    <property type="molecule type" value="Genomic_DNA"/>
</dbReference>
<keyword evidence="2" id="KW-1185">Reference proteome</keyword>
<evidence type="ECO:0000313" key="2">
    <source>
        <dbReference type="Proteomes" id="UP000460157"/>
    </source>
</evidence>
<gene>
    <name evidence="1" type="ORF">GNZ21_10825</name>
</gene>
<accession>A0A7K1UK34</accession>
<reference evidence="1 2" key="1">
    <citation type="submission" date="2019-12" db="EMBL/GenBank/DDBJ databases">
        <title>Nesterenkonia muleiensis sp. nov., a novel actinobacterium isolated from sap of Populus euphratica.</title>
        <authorList>
            <person name="Wang R."/>
        </authorList>
    </citation>
    <scope>NUCLEOTIDE SEQUENCE [LARGE SCALE GENOMIC DNA]</scope>
    <source>
        <strain evidence="1 2">F10</strain>
    </source>
</reference>
<evidence type="ECO:0000313" key="1">
    <source>
        <dbReference type="EMBL" id="MVT26843.1"/>
    </source>
</evidence>
<proteinExistence type="predicted"/>
<protein>
    <submittedName>
        <fullName evidence="1">Uncharacterized protein</fullName>
    </submittedName>
</protein>
<dbReference type="AlphaFoldDB" id="A0A7K1UK34"/>
<comment type="caution">
    <text evidence="1">The sequence shown here is derived from an EMBL/GenBank/DDBJ whole genome shotgun (WGS) entry which is preliminary data.</text>
</comment>
<dbReference type="RefSeq" id="WP_157324214.1">
    <property type="nucleotide sequence ID" value="NZ_BMFX01000051.1"/>
</dbReference>
<name>A0A7K1UK34_9MICC</name>
<sequence length="66" mass="7072">MRTSIPVALKGENCGYDISDVLVVSLVGKLVRDECLEVALTVPYGVEHASKAVERLATSLSRGQQV</sequence>
<dbReference type="Proteomes" id="UP000460157">
    <property type="component" value="Unassembled WGS sequence"/>
</dbReference>